<evidence type="ECO:0000313" key="1">
    <source>
        <dbReference type="EMBL" id="KAE8381377.1"/>
    </source>
</evidence>
<gene>
    <name evidence="1" type="ORF">BDV26DRAFT_255450</name>
</gene>
<keyword evidence="2" id="KW-1185">Reference proteome</keyword>
<name>A0A5N7BIG2_9EURO</name>
<protein>
    <submittedName>
        <fullName evidence="1">Uncharacterized protein</fullName>
    </submittedName>
</protein>
<organism evidence="1 2">
    <name type="scientific">Aspergillus bertholletiae</name>
    <dbReference type="NCBI Taxonomy" id="1226010"/>
    <lineage>
        <taxon>Eukaryota</taxon>
        <taxon>Fungi</taxon>
        <taxon>Dikarya</taxon>
        <taxon>Ascomycota</taxon>
        <taxon>Pezizomycotina</taxon>
        <taxon>Eurotiomycetes</taxon>
        <taxon>Eurotiomycetidae</taxon>
        <taxon>Eurotiales</taxon>
        <taxon>Aspergillaceae</taxon>
        <taxon>Aspergillus</taxon>
        <taxon>Aspergillus subgen. Circumdati</taxon>
    </lineage>
</organism>
<sequence>MLLRGNTQVSLRNMRLLPLLALLTYLVPCLFVFAAWVPHSEGNQYGRIAIIEARATEQGTTATADAATGTTASVVGHATATANSTLTSHTATSATTATATLSTPVPTGSAWKAPAYTYFSILKLYR</sequence>
<dbReference type="AlphaFoldDB" id="A0A5N7BIG2"/>
<proteinExistence type="predicted"/>
<dbReference type="Proteomes" id="UP000326198">
    <property type="component" value="Unassembled WGS sequence"/>
</dbReference>
<reference evidence="1 2" key="1">
    <citation type="submission" date="2019-04" db="EMBL/GenBank/DDBJ databases">
        <title>Friends and foes A comparative genomics studyof 23 Aspergillus species from section Flavi.</title>
        <authorList>
            <consortium name="DOE Joint Genome Institute"/>
            <person name="Kjaerbolling I."/>
            <person name="Vesth T."/>
            <person name="Frisvad J.C."/>
            <person name="Nybo J.L."/>
            <person name="Theobald S."/>
            <person name="Kildgaard S."/>
            <person name="Isbrandt T."/>
            <person name="Kuo A."/>
            <person name="Sato A."/>
            <person name="Lyhne E.K."/>
            <person name="Kogle M.E."/>
            <person name="Wiebenga A."/>
            <person name="Kun R.S."/>
            <person name="Lubbers R.J."/>
            <person name="Makela M.R."/>
            <person name="Barry K."/>
            <person name="Chovatia M."/>
            <person name="Clum A."/>
            <person name="Daum C."/>
            <person name="Haridas S."/>
            <person name="He G."/>
            <person name="LaButti K."/>
            <person name="Lipzen A."/>
            <person name="Mondo S."/>
            <person name="Riley R."/>
            <person name="Salamov A."/>
            <person name="Simmons B.A."/>
            <person name="Magnuson J.K."/>
            <person name="Henrissat B."/>
            <person name="Mortensen U.H."/>
            <person name="Larsen T.O."/>
            <person name="Devries R.P."/>
            <person name="Grigoriev I.V."/>
            <person name="Machida M."/>
            <person name="Baker S.E."/>
            <person name="Andersen M.R."/>
        </authorList>
    </citation>
    <scope>NUCLEOTIDE SEQUENCE [LARGE SCALE GENOMIC DNA]</scope>
    <source>
        <strain evidence="1 2">IBT 29228</strain>
    </source>
</reference>
<evidence type="ECO:0000313" key="2">
    <source>
        <dbReference type="Proteomes" id="UP000326198"/>
    </source>
</evidence>
<accession>A0A5N7BIG2</accession>
<dbReference type="EMBL" id="ML736171">
    <property type="protein sequence ID" value="KAE8381377.1"/>
    <property type="molecule type" value="Genomic_DNA"/>
</dbReference>